<accession>A0ABU0SG43</accession>
<dbReference type="Proteomes" id="UP001230328">
    <property type="component" value="Unassembled WGS sequence"/>
</dbReference>
<comment type="caution">
    <text evidence="2">The sequence shown here is derived from an EMBL/GenBank/DDBJ whole genome shotgun (WGS) entry which is preliminary data.</text>
</comment>
<sequence length="79" mass="8101">MGPGTHPGSSLRFGGDVTSGDVGEGRHAEVDSGGTAGDEVVELGEIVDRLTFDAAIIETGADSYRLAQTRARAEQARVG</sequence>
<dbReference type="EMBL" id="JAUSZI010000002">
    <property type="protein sequence ID" value="MDQ1022543.1"/>
    <property type="molecule type" value="Genomic_DNA"/>
</dbReference>
<evidence type="ECO:0000256" key="1">
    <source>
        <dbReference type="SAM" id="MobiDB-lite"/>
    </source>
</evidence>
<evidence type="ECO:0000313" key="2">
    <source>
        <dbReference type="EMBL" id="MDQ1022543.1"/>
    </source>
</evidence>
<proteinExistence type="predicted"/>
<organism evidence="2 3">
    <name type="scientific">Streptomyces umbrinus</name>
    <dbReference type="NCBI Taxonomy" id="67370"/>
    <lineage>
        <taxon>Bacteria</taxon>
        <taxon>Bacillati</taxon>
        <taxon>Actinomycetota</taxon>
        <taxon>Actinomycetes</taxon>
        <taxon>Kitasatosporales</taxon>
        <taxon>Streptomycetaceae</taxon>
        <taxon>Streptomyces</taxon>
        <taxon>Streptomyces phaeochromogenes group</taxon>
    </lineage>
</organism>
<keyword evidence="3" id="KW-1185">Reference proteome</keyword>
<feature type="region of interest" description="Disordered" evidence="1">
    <location>
        <begin position="1"/>
        <end position="37"/>
    </location>
</feature>
<name>A0ABU0SG43_9ACTN</name>
<evidence type="ECO:0000313" key="3">
    <source>
        <dbReference type="Proteomes" id="UP001230328"/>
    </source>
</evidence>
<protein>
    <submittedName>
        <fullName evidence="2">Uncharacterized protein</fullName>
    </submittedName>
</protein>
<reference evidence="2 3" key="1">
    <citation type="submission" date="2023-07" db="EMBL/GenBank/DDBJ databases">
        <title>Comparative genomics of wheat-associated soil bacteria to identify genetic determinants of phenazine resistance.</title>
        <authorList>
            <person name="Mouncey N."/>
        </authorList>
    </citation>
    <scope>NUCLEOTIDE SEQUENCE [LARGE SCALE GENOMIC DNA]</scope>
    <source>
        <strain evidence="2 3">V2I4</strain>
    </source>
</reference>
<gene>
    <name evidence="2" type="ORF">QF035_000125</name>
</gene>